<proteinExistence type="inferred from homology"/>
<dbReference type="PANTHER" id="PTHR12260:SF6">
    <property type="entry name" value="DAMAGE-CONTROL PHOSPHATASE ARMT1"/>
    <property type="match status" value="1"/>
</dbReference>
<comment type="catalytic activity">
    <reaction evidence="1">
        <text>beta-D-fructose 6-phosphate = dihydroxyacetone + D-glyceraldehyde 3-phosphate</text>
        <dbReference type="Rhea" id="RHEA:28002"/>
        <dbReference type="ChEBI" id="CHEBI:16016"/>
        <dbReference type="ChEBI" id="CHEBI:57634"/>
        <dbReference type="ChEBI" id="CHEBI:59776"/>
    </reaction>
</comment>
<evidence type="ECO:0000256" key="1">
    <source>
        <dbReference type="RuleBase" id="RU367030"/>
    </source>
</evidence>
<dbReference type="EC" id="3.1.3.-" evidence="1"/>
<evidence type="ECO:0000313" key="2">
    <source>
        <dbReference type="EMBL" id="KAK7440055.1"/>
    </source>
</evidence>
<sequence>MFKPPFAPYDPTDKSGFSYETVLKRWPVILTGIVDQLHKETHGLQLLIQQKSDSSQKAKAEKKLDEAKSIIEKISKVKYQMARDHVMEPIPHDGEAHVDLYNSELEQLTKSSKNTWFTAPWLYAEWGLMFPNCD</sequence>
<accession>A0ABR1ISI4</accession>
<evidence type="ECO:0000313" key="3">
    <source>
        <dbReference type="Proteomes" id="UP001498398"/>
    </source>
</evidence>
<keyword evidence="1" id="KW-0479">Metal-binding</keyword>
<keyword evidence="1" id="KW-0378">Hydrolase</keyword>
<comment type="cofactor">
    <cofactor evidence="1">
        <name>Mn(2+)</name>
        <dbReference type="ChEBI" id="CHEBI:29035"/>
    </cofactor>
    <cofactor evidence="1">
        <name>Ni(2+)</name>
        <dbReference type="ChEBI" id="CHEBI:49786"/>
    </cofactor>
</comment>
<comment type="function">
    <text evidence="1">Metal-dependent phosphatase that shows phosphatase activity against several substrates, including fructose-1-phosphate and fructose-6-phosphate. Its preference for fructose-1-phosphate, a strong glycating agent that causes DNA damage rather than a canonical yeast metabolite, suggests a damage-control function in hexose phosphate metabolism.</text>
</comment>
<comment type="similarity">
    <text evidence="1">Belongs to the damage-control phosphatase family. Sugar phosphate phosphatase III subfamily.</text>
</comment>
<reference evidence="2 3" key="1">
    <citation type="submission" date="2024-01" db="EMBL/GenBank/DDBJ databases">
        <title>A draft genome for the cacao thread blight pathogen Marasmiellus scandens.</title>
        <authorList>
            <person name="Baruah I.K."/>
            <person name="Leung J."/>
            <person name="Bukari Y."/>
            <person name="Amoako-Attah I."/>
            <person name="Meinhardt L.W."/>
            <person name="Bailey B.A."/>
            <person name="Cohen S.P."/>
        </authorList>
    </citation>
    <scope>NUCLEOTIDE SEQUENCE [LARGE SCALE GENOMIC DNA]</scope>
    <source>
        <strain evidence="2 3">GH-19</strain>
    </source>
</reference>
<protein>
    <recommendedName>
        <fullName evidence="1">Sugar phosphate phosphatase</fullName>
        <ecNumber evidence="1">3.1.3.-</ecNumber>
    </recommendedName>
</protein>
<dbReference type="PANTHER" id="PTHR12260">
    <property type="entry name" value="DAMAGE-CONTROL PHOSPHATASE ARMT1"/>
    <property type="match status" value="1"/>
</dbReference>
<keyword evidence="1" id="KW-0464">Manganese</keyword>
<name>A0ABR1ISI4_9AGAR</name>
<organism evidence="2 3">
    <name type="scientific">Marasmiellus scandens</name>
    <dbReference type="NCBI Taxonomy" id="2682957"/>
    <lineage>
        <taxon>Eukaryota</taxon>
        <taxon>Fungi</taxon>
        <taxon>Dikarya</taxon>
        <taxon>Basidiomycota</taxon>
        <taxon>Agaricomycotina</taxon>
        <taxon>Agaricomycetes</taxon>
        <taxon>Agaricomycetidae</taxon>
        <taxon>Agaricales</taxon>
        <taxon>Marasmiineae</taxon>
        <taxon>Omphalotaceae</taxon>
        <taxon>Marasmiellus</taxon>
    </lineage>
</organism>
<comment type="catalytic activity">
    <reaction evidence="1">
        <text>beta-D-fructose 1-phosphate + H2O = D-fructose + phosphate</text>
        <dbReference type="Rhea" id="RHEA:35603"/>
        <dbReference type="ChEBI" id="CHEBI:15377"/>
        <dbReference type="ChEBI" id="CHEBI:37721"/>
        <dbReference type="ChEBI" id="CHEBI:43474"/>
        <dbReference type="ChEBI" id="CHEBI:138881"/>
    </reaction>
</comment>
<dbReference type="InterPro" id="IPR039763">
    <property type="entry name" value="ARMT1"/>
</dbReference>
<gene>
    <name evidence="2" type="primary">HRT2_4</name>
    <name evidence="2" type="ORF">VKT23_017306</name>
</gene>
<comment type="caution">
    <text evidence="2">The sequence shown here is derived from an EMBL/GenBank/DDBJ whole genome shotgun (WGS) entry which is preliminary data.</text>
</comment>
<comment type="domain">
    <text evidence="1">Subfamily III proteins have a conserved RTxK motif about 40-50 residues from the C-terminus; the threonine may be replaced by serine or cysteine.</text>
</comment>
<dbReference type="Gene3D" id="1.20.930.60">
    <property type="match status" value="1"/>
</dbReference>
<dbReference type="EMBL" id="JBANRG010000070">
    <property type="protein sequence ID" value="KAK7440055.1"/>
    <property type="molecule type" value="Genomic_DNA"/>
</dbReference>
<keyword evidence="3" id="KW-1185">Reference proteome</keyword>
<dbReference type="Proteomes" id="UP001498398">
    <property type="component" value="Unassembled WGS sequence"/>
</dbReference>